<evidence type="ECO:0000256" key="1">
    <source>
        <dbReference type="SAM" id="MobiDB-lite"/>
    </source>
</evidence>
<evidence type="ECO:0000313" key="2">
    <source>
        <dbReference type="EMBL" id="MCD7458358.1"/>
    </source>
</evidence>
<reference evidence="2 3" key="1">
    <citation type="journal article" date="2021" name="BMC Genomics">
        <title>Datura genome reveals duplications of psychoactive alkaloid biosynthetic genes and high mutation rate following tissue culture.</title>
        <authorList>
            <person name="Rajewski A."/>
            <person name="Carter-House D."/>
            <person name="Stajich J."/>
            <person name="Litt A."/>
        </authorList>
    </citation>
    <scope>NUCLEOTIDE SEQUENCE [LARGE SCALE GENOMIC DNA]</scope>
    <source>
        <strain evidence="2">AR-01</strain>
    </source>
</reference>
<sequence>MNSGEQTQPQPATTTNSKPAPPTSFPFSPSLLRQPPRAAADTQNLPFSLPSLLTTPNRRQTFPFLSFRRNHPFSLSSHSRPTSLILPQRRSLSFHFLLRRSASIV</sequence>
<dbReference type="EMBL" id="JACEIK010000516">
    <property type="protein sequence ID" value="MCD7458358.1"/>
    <property type="molecule type" value="Genomic_DNA"/>
</dbReference>
<name>A0ABS8SHQ4_DATST</name>
<evidence type="ECO:0000313" key="3">
    <source>
        <dbReference type="Proteomes" id="UP000823775"/>
    </source>
</evidence>
<protein>
    <submittedName>
        <fullName evidence="2">Uncharacterized protein</fullName>
    </submittedName>
</protein>
<comment type="caution">
    <text evidence="2">The sequence shown here is derived from an EMBL/GenBank/DDBJ whole genome shotgun (WGS) entry which is preliminary data.</text>
</comment>
<dbReference type="Proteomes" id="UP000823775">
    <property type="component" value="Unassembled WGS sequence"/>
</dbReference>
<proteinExistence type="predicted"/>
<organism evidence="2 3">
    <name type="scientific">Datura stramonium</name>
    <name type="common">Jimsonweed</name>
    <name type="synonym">Common thornapple</name>
    <dbReference type="NCBI Taxonomy" id="4076"/>
    <lineage>
        <taxon>Eukaryota</taxon>
        <taxon>Viridiplantae</taxon>
        <taxon>Streptophyta</taxon>
        <taxon>Embryophyta</taxon>
        <taxon>Tracheophyta</taxon>
        <taxon>Spermatophyta</taxon>
        <taxon>Magnoliopsida</taxon>
        <taxon>eudicotyledons</taxon>
        <taxon>Gunneridae</taxon>
        <taxon>Pentapetalae</taxon>
        <taxon>asterids</taxon>
        <taxon>lamiids</taxon>
        <taxon>Solanales</taxon>
        <taxon>Solanaceae</taxon>
        <taxon>Solanoideae</taxon>
        <taxon>Datureae</taxon>
        <taxon>Datura</taxon>
    </lineage>
</organism>
<gene>
    <name evidence="2" type="ORF">HAX54_038004</name>
</gene>
<accession>A0ABS8SHQ4</accession>
<feature type="region of interest" description="Disordered" evidence="1">
    <location>
        <begin position="1"/>
        <end position="52"/>
    </location>
</feature>
<feature type="compositionally biased region" description="Polar residues" evidence="1">
    <location>
        <begin position="1"/>
        <end position="16"/>
    </location>
</feature>
<keyword evidence="3" id="KW-1185">Reference proteome</keyword>